<feature type="transmembrane region" description="Helical" evidence="7">
    <location>
        <begin position="221"/>
        <end position="240"/>
    </location>
</feature>
<evidence type="ECO:0000256" key="5">
    <source>
        <dbReference type="ARBA" id="ARBA00038359"/>
    </source>
</evidence>
<dbReference type="GO" id="GO:0016020">
    <property type="term" value="C:membrane"/>
    <property type="evidence" value="ECO:0007669"/>
    <property type="project" value="UniProtKB-SubCell"/>
</dbReference>
<reference evidence="9 10" key="1">
    <citation type="journal article" date="2011" name="Proc. Natl. Acad. Sci. U.S.A.">
        <title>Genome and transcriptome analyses of the mountain pine beetle-fungal symbiont Grosmannia clavigera, a lodgepole pine pathogen.</title>
        <authorList>
            <person name="DiGuistini S."/>
            <person name="Wang Y."/>
            <person name="Liao N.Y."/>
            <person name="Taylor G."/>
            <person name="Tanguay P."/>
            <person name="Feau N."/>
            <person name="Henrissat B."/>
            <person name="Chan S.K."/>
            <person name="Hesse-Orce U."/>
            <person name="Alamouti S.M."/>
            <person name="Tsui C.K.M."/>
            <person name="Docking R.T."/>
            <person name="Levasseur A."/>
            <person name="Haridas S."/>
            <person name="Robertson G."/>
            <person name="Birol I."/>
            <person name="Holt R.A."/>
            <person name="Marra M.A."/>
            <person name="Hamelin R.C."/>
            <person name="Hirst M."/>
            <person name="Jones S.J.M."/>
            <person name="Bohlmann J."/>
            <person name="Breuil C."/>
        </authorList>
    </citation>
    <scope>NUCLEOTIDE SEQUENCE [LARGE SCALE GENOMIC DNA]</scope>
    <source>
        <strain evidence="10">kw1407 / UAMH 11150</strain>
    </source>
</reference>
<dbReference type="InParanoid" id="F0XI34"/>
<dbReference type="STRING" id="655863.F0XI34"/>
<keyword evidence="2 7" id="KW-0812">Transmembrane</keyword>
<dbReference type="GeneID" id="25975991"/>
<evidence type="ECO:0000256" key="3">
    <source>
        <dbReference type="ARBA" id="ARBA00022989"/>
    </source>
</evidence>
<dbReference type="AlphaFoldDB" id="F0XI34"/>
<feature type="compositionally biased region" description="Polar residues" evidence="6">
    <location>
        <begin position="397"/>
        <end position="411"/>
    </location>
</feature>
<organism evidence="10">
    <name type="scientific">Grosmannia clavigera (strain kw1407 / UAMH 11150)</name>
    <name type="common">Blue stain fungus</name>
    <name type="synonym">Graphiocladiella clavigera</name>
    <dbReference type="NCBI Taxonomy" id="655863"/>
    <lineage>
        <taxon>Eukaryota</taxon>
        <taxon>Fungi</taxon>
        <taxon>Dikarya</taxon>
        <taxon>Ascomycota</taxon>
        <taxon>Pezizomycotina</taxon>
        <taxon>Sordariomycetes</taxon>
        <taxon>Sordariomycetidae</taxon>
        <taxon>Ophiostomatales</taxon>
        <taxon>Ophiostomataceae</taxon>
        <taxon>Leptographium</taxon>
    </lineage>
</organism>
<dbReference type="PANTHER" id="PTHR33048">
    <property type="entry name" value="PTH11-LIKE INTEGRAL MEMBRANE PROTEIN (AFU_ORTHOLOGUE AFUA_5G11245)"/>
    <property type="match status" value="1"/>
</dbReference>
<dbReference type="EMBL" id="GL629769">
    <property type="protein sequence ID" value="EFX03017.1"/>
    <property type="molecule type" value="Genomic_DNA"/>
</dbReference>
<dbReference type="InterPro" id="IPR052337">
    <property type="entry name" value="SAT4-like"/>
</dbReference>
<evidence type="ECO:0000256" key="7">
    <source>
        <dbReference type="SAM" id="Phobius"/>
    </source>
</evidence>
<dbReference type="HOGENOM" id="CLU_019101_1_2_1"/>
<feature type="domain" description="Rhodopsin" evidence="8">
    <location>
        <begin position="36"/>
        <end position="245"/>
    </location>
</feature>
<dbReference type="Proteomes" id="UP000007796">
    <property type="component" value="Unassembled WGS sequence"/>
</dbReference>
<feature type="compositionally biased region" description="Polar residues" evidence="6">
    <location>
        <begin position="448"/>
        <end position="460"/>
    </location>
</feature>
<feature type="transmembrane region" description="Helical" evidence="7">
    <location>
        <begin position="137"/>
        <end position="160"/>
    </location>
</feature>
<protein>
    <submittedName>
        <fullName evidence="9">Pth11-like integral membrane protein</fullName>
    </submittedName>
</protein>
<feature type="transmembrane region" description="Helical" evidence="7">
    <location>
        <begin position="97"/>
        <end position="116"/>
    </location>
</feature>
<dbReference type="Pfam" id="PF20684">
    <property type="entry name" value="Fung_rhodopsin"/>
    <property type="match status" value="1"/>
</dbReference>
<comment type="similarity">
    <text evidence="5">Belongs to the SAT4 family.</text>
</comment>
<evidence type="ECO:0000256" key="6">
    <source>
        <dbReference type="SAM" id="MobiDB-lite"/>
    </source>
</evidence>
<feature type="region of interest" description="Disordered" evidence="6">
    <location>
        <begin position="329"/>
        <end position="433"/>
    </location>
</feature>
<sequence length="576" mass="62854">MVLYSSPPSLHLFSEDKPTLLVCWWITFFCCTVIVLRIAGRYIRSERLFVEDRFVAYAIIPLFLRMGCVHIILKYGTNNADFSGVTLSETHLRQKRIASGLVIASRIFHAATLWILKITILEFFKRINDAISERFSHVSVIIIRVSLVTTFIAVVISSLAECHPFSHYWQVLPDPGGQCRQAYAQLITASACNIFTDLLLVFFPIPIIMFSHQALKRRLQLALLFSMSLGVVGVTFYRVVGVLDTHGSQQLRSLLASVELLFATTAANALVLGSFVRDRGVKKNKFRGGSLVDSMDRPSIARSRRPTVNRHWGSDEDLVRGLGLGVHPTLRNSPEMPQGDDVIFSNTSVRNSRPTPTVRADDEQEDDSQQTSSNNRGSSETGIADLHSWQFPERKTSGGTRTQSAQSAHSGQSEDDNLLKDPLGTSPRANPTSAARKVSFYDVGGLLSSDTAADDNTAQPSLTRTRSGSISGSLSTSQSVPPSPAYTAGSHGFRRGSSALLQDLGGLLSSHPRQIPGGRIPAELHPVPQESPLESPSPATPLPLLTSSPIPVSSHGNFDDIVLMDPGGLLSQSTKR</sequence>
<feature type="compositionally biased region" description="Polar residues" evidence="6">
    <location>
        <begin position="344"/>
        <end position="355"/>
    </location>
</feature>
<feature type="transmembrane region" description="Helical" evidence="7">
    <location>
        <begin position="20"/>
        <end position="42"/>
    </location>
</feature>
<keyword evidence="10" id="KW-1185">Reference proteome</keyword>
<evidence type="ECO:0000256" key="1">
    <source>
        <dbReference type="ARBA" id="ARBA00004141"/>
    </source>
</evidence>
<accession>F0XI34</accession>
<name>F0XI34_GROCL</name>
<comment type="subcellular location">
    <subcellularLocation>
        <location evidence="1">Membrane</location>
        <topology evidence="1">Multi-pass membrane protein</topology>
    </subcellularLocation>
</comment>
<feature type="transmembrane region" description="Helical" evidence="7">
    <location>
        <begin position="260"/>
        <end position="277"/>
    </location>
</feature>
<feature type="region of interest" description="Disordered" evidence="6">
    <location>
        <begin position="447"/>
        <end position="492"/>
    </location>
</feature>
<evidence type="ECO:0000256" key="2">
    <source>
        <dbReference type="ARBA" id="ARBA00022692"/>
    </source>
</evidence>
<evidence type="ECO:0000313" key="9">
    <source>
        <dbReference type="EMBL" id="EFX03017.1"/>
    </source>
</evidence>
<keyword evidence="4 7" id="KW-0472">Membrane</keyword>
<feature type="compositionally biased region" description="Low complexity" evidence="6">
    <location>
        <begin position="531"/>
        <end position="554"/>
    </location>
</feature>
<gene>
    <name evidence="9" type="ORF">CMQ_2946</name>
</gene>
<dbReference type="OrthoDB" id="5398233at2759"/>
<feature type="compositionally biased region" description="Low complexity" evidence="6">
    <location>
        <begin position="461"/>
        <end position="479"/>
    </location>
</feature>
<feature type="region of interest" description="Disordered" evidence="6">
    <location>
        <begin position="507"/>
        <end position="576"/>
    </location>
</feature>
<dbReference type="InterPro" id="IPR049326">
    <property type="entry name" value="Rhodopsin_dom_fungi"/>
</dbReference>
<proteinExistence type="inferred from homology"/>
<feature type="transmembrane region" description="Helical" evidence="7">
    <location>
        <begin position="182"/>
        <end position="209"/>
    </location>
</feature>
<dbReference type="PANTHER" id="PTHR33048:SF19">
    <property type="entry name" value="MEMBRANE PROTEIN PTH11-LIKE, PUTATIVE (AFU_ORTHOLOGUE AFUA_1G14080)-RELATED"/>
    <property type="match status" value="1"/>
</dbReference>
<dbReference type="eggNOG" id="ENOG502RYRX">
    <property type="taxonomic scope" value="Eukaryota"/>
</dbReference>
<evidence type="ECO:0000313" key="10">
    <source>
        <dbReference type="Proteomes" id="UP000007796"/>
    </source>
</evidence>
<keyword evidence="3 7" id="KW-1133">Transmembrane helix</keyword>
<dbReference type="RefSeq" id="XP_014172499.1">
    <property type="nucleotide sequence ID" value="XM_014317024.1"/>
</dbReference>
<feature type="transmembrane region" description="Helical" evidence="7">
    <location>
        <begin position="54"/>
        <end position="77"/>
    </location>
</feature>
<evidence type="ECO:0000256" key="4">
    <source>
        <dbReference type="ARBA" id="ARBA00023136"/>
    </source>
</evidence>
<evidence type="ECO:0000259" key="8">
    <source>
        <dbReference type="Pfam" id="PF20684"/>
    </source>
</evidence>